<organism evidence="1">
    <name type="scientific">Leptospira interrogans serovar Hardjo str. Norma</name>
    <dbReference type="NCBI Taxonomy" id="1279460"/>
    <lineage>
        <taxon>Bacteria</taxon>
        <taxon>Pseudomonadati</taxon>
        <taxon>Spirochaetota</taxon>
        <taxon>Spirochaetia</taxon>
        <taxon>Leptospirales</taxon>
        <taxon>Leptospiraceae</taxon>
        <taxon>Leptospira</taxon>
    </lineage>
</organism>
<evidence type="ECO:0000313" key="2">
    <source>
        <dbReference type="Proteomes" id="UP000056502"/>
    </source>
</evidence>
<evidence type="ECO:0000313" key="1">
    <source>
        <dbReference type="EMBL" id="ALE40683.1"/>
    </source>
</evidence>
<accession>A0A0M4MWA6</accession>
<reference evidence="1 2" key="1">
    <citation type="journal article" date="2015" name="Genome Announc.">
        <title>Whole-Genome Sequence of Leptospira interrogans Serovar Hardjo Subtype Hardjoprajitno Strain Norma, Isolated from Cattle in a Leptospirosis Outbreak in Brazil.</title>
        <authorList>
            <person name="Cosate M.R."/>
            <person name="Soares S.C."/>
            <person name="Mendes T.A."/>
            <person name="Raittz R.T."/>
            <person name="Moreira E.C."/>
            <person name="Leite R."/>
            <person name="Fernandes G.R."/>
            <person name="Haddad J.P."/>
            <person name="Ortega J.M."/>
        </authorList>
    </citation>
    <scope>NUCLEOTIDE SEQUENCE [LARGE SCALE GENOMIC DNA]</scope>
    <source>
        <strain evidence="1 2">Norma</strain>
    </source>
</reference>
<dbReference type="EMBL" id="CP012603">
    <property type="protein sequence ID" value="ALE40683.1"/>
    <property type="molecule type" value="Genomic_DNA"/>
</dbReference>
<proteinExistence type="predicted"/>
<dbReference type="AlphaFoldDB" id="A0A0M4MWA6"/>
<sequence>MNPQFVDWSRKHGCPIFLTLNSCYLKVCGNSHQTLILRTNAENVGTPTQL</sequence>
<gene>
    <name evidence="1" type="ORF">G436_3534</name>
</gene>
<protein>
    <submittedName>
        <fullName evidence="1">Uncharacterized protein</fullName>
    </submittedName>
</protein>
<dbReference type="PATRIC" id="fig|1279460.3.peg.3594"/>
<name>A0A0M4MWA6_LEPIR</name>
<dbReference type="AntiFam" id="ANF00051">
    <property type="entry name" value="Translation of DNA tandem repeat"/>
</dbReference>
<dbReference type="Proteomes" id="UP000056502">
    <property type="component" value="Chromosome I"/>
</dbReference>